<dbReference type="Gene3D" id="3.30.450.90">
    <property type="match status" value="1"/>
</dbReference>
<dbReference type="SUPFAM" id="SSF160246">
    <property type="entry name" value="EspE N-terminal domain-like"/>
    <property type="match status" value="1"/>
</dbReference>
<evidence type="ECO:0000259" key="5">
    <source>
        <dbReference type="PROSITE" id="PS00662"/>
    </source>
</evidence>
<proteinExistence type="inferred from homology"/>
<dbReference type="GO" id="GO:0005886">
    <property type="term" value="C:plasma membrane"/>
    <property type="evidence" value="ECO:0007669"/>
    <property type="project" value="TreeGrafter"/>
</dbReference>
<dbReference type="FunFam" id="3.40.50.300:FF:000398">
    <property type="entry name" value="Type IV pilus assembly ATPase PilB"/>
    <property type="match status" value="1"/>
</dbReference>
<dbReference type="GO" id="GO:0016887">
    <property type="term" value="F:ATP hydrolysis activity"/>
    <property type="evidence" value="ECO:0007669"/>
    <property type="project" value="TreeGrafter"/>
</dbReference>
<dbReference type="Proteomes" id="UP000230869">
    <property type="component" value="Unassembled WGS sequence"/>
</dbReference>
<gene>
    <name evidence="6" type="ORF">COV49_04295</name>
</gene>
<comment type="similarity">
    <text evidence="1">Belongs to the GSP E family.</text>
</comment>
<dbReference type="GO" id="GO:0005524">
    <property type="term" value="F:ATP binding"/>
    <property type="evidence" value="ECO:0007669"/>
    <property type="project" value="UniProtKB-KW"/>
</dbReference>
<reference evidence="6 7" key="1">
    <citation type="submission" date="2017-09" db="EMBL/GenBank/DDBJ databases">
        <title>Depth-based differentiation of microbial function through sediment-hosted aquifers and enrichment of novel symbionts in the deep terrestrial subsurface.</title>
        <authorList>
            <person name="Probst A.J."/>
            <person name="Ladd B."/>
            <person name="Jarett J.K."/>
            <person name="Geller-Mcgrath D.E."/>
            <person name="Sieber C.M."/>
            <person name="Emerson J.B."/>
            <person name="Anantharaman K."/>
            <person name="Thomas B.C."/>
            <person name="Malmstrom R."/>
            <person name="Stieglmeier M."/>
            <person name="Klingl A."/>
            <person name="Woyke T."/>
            <person name="Ryan C.M."/>
            <person name="Banfield J.F."/>
        </authorList>
    </citation>
    <scope>NUCLEOTIDE SEQUENCE [LARGE SCALE GENOMIC DNA]</scope>
    <source>
        <strain evidence="6">CG11_big_fil_rev_8_21_14_0_20_39_10</strain>
    </source>
</reference>
<keyword evidence="2" id="KW-0547">Nucleotide-binding</keyword>
<dbReference type="EMBL" id="PCWW01000071">
    <property type="protein sequence ID" value="PIR12789.1"/>
    <property type="molecule type" value="Genomic_DNA"/>
</dbReference>
<evidence type="ECO:0000313" key="7">
    <source>
        <dbReference type="Proteomes" id="UP000230869"/>
    </source>
</evidence>
<dbReference type="AlphaFoldDB" id="A0A2M6K813"/>
<dbReference type="PROSITE" id="PS00662">
    <property type="entry name" value="T2SP_E"/>
    <property type="match status" value="1"/>
</dbReference>
<dbReference type="SUPFAM" id="SSF52540">
    <property type="entry name" value="P-loop containing nucleoside triphosphate hydrolases"/>
    <property type="match status" value="1"/>
</dbReference>
<feature type="region of interest" description="Disordered" evidence="4">
    <location>
        <begin position="1"/>
        <end position="32"/>
    </location>
</feature>
<organism evidence="6 7">
    <name type="scientific">Candidatus Falkowbacteria bacterium CG11_big_fil_rev_8_21_14_0_20_39_10</name>
    <dbReference type="NCBI Taxonomy" id="1974570"/>
    <lineage>
        <taxon>Bacteria</taxon>
        <taxon>Candidatus Falkowiibacteriota</taxon>
    </lineage>
</organism>
<name>A0A2M6K813_9BACT</name>
<dbReference type="Gene3D" id="3.40.50.300">
    <property type="entry name" value="P-loop containing nucleotide triphosphate hydrolases"/>
    <property type="match status" value="1"/>
</dbReference>
<keyword evidence="3" id="KW-0067">ATP-binding</keyword>
<evidence type="ECO:0000256" key="3">
    <source>
        <dbReference type="ARBA" id="ARBA00022840"/>
    </source>
</evidence>
<dbReference type="PANTHER" id="PTHR30258">
    <property type="entry name" value="TYPE II SECRETION SYSTEM PROTEIN GSPE-RELATED"/>
    <property type="match status" value="1"/>
</dbReference>
<comment type="caution">
    <text evidence="6">The sequence shown here is derived from an EMBL/GenBank/DDBJ whole genome shotgun (WGS) entry which is preliminary data.</text>
</comment>
<sequence>MTKDLQSIEDLIGDSQGQTSDDESAQAKFSKTSQDIKIKEIERKTKGEADQAGAPYVDLFGFPISPEAISLLKEEEARELNCVCFFYDGKNLRLASVNLRDKLVEKKLKELEEKLYCQGNIYLVSEHSLNYALEIYKSIPKIREVSRGVNIEQKDLNKYSEKFTGFKDLQTEIDKAQITDIVTIIMASSIKTGSSDIHIETEEKNIKVRFRIDGMLHDVAVIDKELWKKIISRLKVLAKVKINVDNKPQDGRISIFTKDEKIDIRASFLPTNYGESVVMRLLKSSAVGLAFEDLGLRGKPFEQLKREVERPNGMIVTTGPTGSGKTTTLYAILKKINTPETKIITVEDPVEYQLEGINQSQISADYTFAKALRSIVRQDPDVVMVGEIRDLETAETAIQAALTGHLVLSTIHTNDAAGAIPRFLSMGTKPFLLAPAVNAVIGQRLVRRICEKCKQIDSPDEEKLKRVDEALQKLPEEYKKNINFGNLKFYKGVGCPDCQEIGFKGRIGIYEIMTMNPEIEKLILSGNVSEYDMRDSAVKTGMILMVQDGLLKALEGITSLDEVFRVAE</sequence>
<evidence type="ECO:0000256" key="4">
    <source>
        <dbReference type="SAM" id="MobiDB-lite"/>
    </source>
</evidence>
<evidence type="ECO:0000313" key="6">
    <source>
        <dbReference type="EMBL" id="PIR12789.1"/>
    </source>
</evidence>
<evidence type="ECO:0000256" key="2">
    <source>
        <dbReference type="ARBA" id="ARBA00022741"/>
    </source>
</evidence>
<dbReference type="InterPro" id="IPR037257">
    <property type="entry name" value="T2SS_E_N_sf"/>
</dbReference>
<accession>A0A2M6K813</accession>
<dbReference type="InterPro" id="IPR001482">
    <property type="entry name" value="T2SS/T4SS_dom"/>
</dbReference>
<dbReference type="InterPro" id="IPR007831">
    <property type="entry name" value="T2SS_GspE_N"/>
</dbReference>
<feature type="domain" description="Bacterial type II secretion system protein E" evidence="5">
    <location>
        <begin position="376"/>
        <end position="390"/>
    </location>
</feature>
<dbReference type="Pfam" id="PF05157">
    <property type="entry name" value="MshEN"/>
    <property type="match status" value="1"/>
</dbReference>
<dbReference type="PANTHER" id="PTHR30258:SF3">
    <property type="entry name" value="SLL1921 PROTEIN"/>
    <property type="match status" value="1"/>
</dbReference>
<dbReference type="CDD" id="cd01129">
    <property type="entry name" value="PulE-GspE-like"/>
    <property type="match status" value="1"/>
</dbReference>
<evidence type="ECO:0000256" key="1">
    <source>
        <dbReference type="ARBA" id="ARBA00006611"/>
    </source>
</evidence>
<dbReference type="Pfam" id="PF00437">
    <property type="entry name" value="T2SSE"/>
    <property type="match status" value="1"/>
</dbReference>
<dbReference type="InterPro" id="IPR027417">
    <property type="entry name" value="P-loop_NTPase"/>
</dbReference>
<protein>
    <recommendedName>
        <fullName evidence="5">Bacterial type II secretion system protein E domain-containing protein</fullName>
    </recommendedName>
</protein>